<dbReference type="InterPro" id="IPR002052">
    <property type="entry name" value="DNA_methylase_N6_adenine_CS"/>
</dbReference>
<feature type="region of interest" description="Disordered" evidence="1">
    <location>
        <begin position="1"/>
        <end position="32"/>
    </location>
</feature>
<proteinExistence type="predicted"/>
<reference evidence="2 3" key="1">
    <citation type="submission" date="2018-06" db="EMBL/GenBank/DDBJ databases">
        <title>Genomic Encyclopedia of Type Strains, Phase IV (KMG-IV): sequencing the most valuable type-strain genomes for metagenomic binning, comparative biology and taxonomic classification.</title>
        <authorList>
            <person name="Goeker M."/>
        </authorList>
    </citation>
    <scope>NUCLEOTIDE SEQUENCE [LARGE SCALE GENOMIC DNA]</scope>
    <source>
        <strain evidence="2 3">DSM 45479</strain>
    </source>
</reference>
<sequence length="340" mass="37501">MASHARGFTSRPRGGGAAPLRRHHPVNREPSFTGFAHLAPHLLPRVHAGPTTCIARHGNRANKGATVAKLTLEQERLHEQACRLVDSDRPLDEDEKEFVLDHYLASSTARSASDRAHFTPAGLAREMAHLEVFGERVVDLCAGIGRLAFHCRDSWGRYPHGSRPLVCIERNPEYVRVGKRVVPEAQWICADVMDIPTMLDELGTFDYAVSNPPYGAVPRSADAPGGYRGRRFEYHVIALASMIARRGTFLIPQTAAPFSYSGLPGLQRDTGDDEYRKFVAATGIELKPEPSVGIDTAFYKDDWLDVNVVVEVVRADFAERASAARLPVADHHGQLALLTR</sequence>
<dbReference type="CDD" id="cd02440">
    <property type="entry name" value="AdoMet_MTases"/>
    <property type="match status" value="1"/>
</dbReference>
<organism evidence="2 3">
    <name type="scientific">Lentzea atacamensis</name>
    <dbReference type="NCBI Taxonomy" id="531938"/>
    <lineage>
        <taxon>Bacteria</taxon>
        <taxon>Bacillati</taxon>
        <taxon>Actinomycetota</taxon>
        <taxon>Actinomycetes</taxon>
        <taxon>Pseudonocardiales</taxon>
        <taxon>Pseudonocardiaceae</taxon>
        <taxon>Lentzea</taxon>
    </lineage>
</organism>
<comment type="caution">
    <text evidence="2">The sequence shown here is derived from an EMBL/GenBank/DDBJ whole genome shotgun (WGS) entry which is preliminary data.</text>
</comment>
<dbReference type="InterPro" id="IPR029063">
    <property type="entry name" value="SAM-dependent_MTases_sf"/>
</dbReference>
<keyword evidence="3" id="KW-1185">Reference proteome</keyword>
<evidence type="ECO:0000313" key="2">
    <source>
        <dbReference type="EMBL" id="RAS59480.1"/>
    </source>
</evidence>
<name>A0ABX9DZ22_9PSEU</name>
<dbReference type="EMBL" id="QLTT01000014">
    <property type="protein sequence ID" value="RAS59480.1"/>
    <property type="molecule type" value="Genomic_DNA"/>
</dbReference>
<evidence type="ECO:0000313" key="3">
    <source>
        <dbReference type="Proteomes" id="UP000248714"/>
    </source>
</evidence>
<dbReference type="Proteomes" id="UP000248714">
    <property type="component" value="Unassembled WGS sequence"/>
</dbReference>
<protein>
    <recommendedName>
        <fullName evidence="4">Methyltransferase</fullName>
    </recommendedName>
</protein>
<dbReference type="SUPFAM" id="SSF53335">
    <property type="entry name" value="S-adenosyl-L-methionine-dependent methyltransferases"/>
    <property type="match status" value="1"/>
</dbReference>
<dbReference type="Gene3D" id="3.40.50.150">
    <property type="entry name" value="Vaccinia Virus protein VP39"/>
    <property type="match status" value="1"/>
</dbReference>
<evidence type="ECO:0000256" key="1">
    <source>
        <dbReference type="SAM" id="MobiDB-lite"/>
    </source>
</evidence>
<gene>
    <name evidence="2" type="ORF">C8D87_11492</name>
</gene>
<accession>A0ABX9DZ22</accession>
<evidence type="ECO:0008006" key="4">
    <source>
        <dbReference type="Google" id="ProtNLM"/>
    </source>
</evidence>
<dbReference type="PROSITE" id="PS00092">
    <property type="entry name" value="N6_MTASE"/>
    <property type="match status" value="1"/>
</dbReference>